<feature type="transmembrane region" description="Helical" evidence="1">
    <location>
        <begin position="20"/>
        <end position="42"/>
    </location>
</feature>
<protein>
    <submittedName>
        <fullName evidence="2">Uncharacterized protein</fullName>
    </submittedName>
</protein>
<evidence type="ECO:0000313" key="2">
    <source>
        <dbReference type="EMBL" id="CDK99688.1"/>
    </source>
</evidence>
<name>V6F5B7_MAGGM</name>
<dbReference type="AlphaFoldDB" id="V6F5B7"/>
<keyword evidence="3" id="KW-1185">Reference proteome</keyword>
<proteinExistence type="predicted"/>
<sequence length="142" mass="14636">MATKTMQHSTNFHPPHKSHPVWLGAGLAAMLLGGGVALWLLLGRGEADIDPSDMLLAQMQAAAAGGNVPAFHALGGQLRAVQGSGRINVVASDVPASQCVKAGWRLAKLGTVIVNGVLPQRLSAAKLSELCEGGATLTWIPD</sequence>
<accession>V6F5B7</accession>
<organism evidence="2 3">
    <name type="scientific">Magnetospirillum gryphiswaldense (strain DSM 6361 / JCM 21280 / NBRC 15271 / MSR-1)</name>
    <dbReference type="NCBI Taxonomy" id="431944"/>
    <lineage>
        <taxon>Bacteria</taxon>
        <taxon>Pseudomonadati</taxon>
        <taxon>Pseudomonadota</taxon>
        <taxon>Alphaproteobacteria</taxon>
        <taxon>Rhodospirillales</taxon>
        <taxon>Rhodospirillaceae</taxon>
        <taxon>Magnetospirillum</taxon>
    </lineage>
</organism>
<keyword evidence="1" id="KW-1133">Transmembrane helix</keyword>
<dbReference type="KEGG" id="mgy:MGMSRv2__2473"/>
<dbReference type="EMBL" id="HG794546">
    <property type="protein sequence ID" value="CDK99688.1"/>
    <property type="molecule type" value="Genomic_DNA"/>
</dbReference>
<evidence type="ECO:0000313" key="3">
    <source>
        <dbReference type="Proteomes" id="UP000018922"/>
    </source>
</evidence>
<evidence type="ECO:0000256" key="1">
    <source>
        <dbReference type="SAM" id="Phobius"/>
    </source>
</evidence>
<keyword evidence="1" id="KW-0472">Membrane</keyword>
<dbReference type="Proteomes" id="UP000018922">
    <property type="component" value="Chromosome I"/>
</dbReference>
<reference evidence="2 3" key="1">
    <citation type="journal article" date="2014" name="Genome Announc.">
        <title>Complete genome sequence of Magnetospirillum gryphiswaldense MSR-1.</title>
        <authorList>
            <person name="Wang X."/>
            <person name="Wang Q."/>
            <person name="Zhang W."/>
            <person name="Wang Y."/>
            <person name="Li L."/>
            <person name="Wen T."/>
            <person name="Zhang T."/>
            <person name="Zhang Y."/>
            <person name="Xu J."/>
            <person name="Hu J."/>
            <person name="Li S."/>
            <person name="Liu L."/>
            <person name="Liu J."/>
            <person name="Jiang W."/>
            <person name="Tian J."/>
            <person name="Li Y."/>
            <person name="Schuler D."/>
            <person name="Wang L."/>
            <person name="Li J."/>
        </authorList>
    </citation>
    <scope>NUCLEOTIDE SEQUENCE [LARGE SCALE GENOMIC DNA]</scope>
    <source>
        <strain evidence="3">DSM 6361 / JCM 21280 / NBRC 15271 / MSR-1</strain>
    </source>
</reference>
<gene>
    <name evidence="2" type="ordered locus">MGMSRv2__2473</name>
</gene>
<dbReference type="HOGENOM" id="CLU_1813472_0_0_5"/>
<keyword evidence="1" id="KW-0812">Transmembrane</keyword>